<evidence type="ECO:0000256" key="2">
    <source>
        <dbReference type="ARBA" id="ARBA00022448"/>
    </source>
</evidence>
<keyword evidence="3 9" id="KW-1003">Cell membrane</keyword>
<evidence type="ECO:0000256" key="3">
    <source>
        <dbReference type="ARBA" id="ARBA00022475"/>
    </source>
</evidence>
<evidence type="ECO:0000256" key="4">
    <source>
        <dbReference type="ARBA" id="ARBA00022692"/>
    </source>
</evidence>
<comment type="subcellular location">
    <subcellularLocation>
        <location evidence="1 9">Cell membrane</location>
        <topology evidence="1 9">Single-pass membrane protein</topology>
    </subcellularLocation>
</comment>
<reference evidence="10 11" key="1">
    <citation type="submission" date="2023-12" db="EMBL/GenBank/DDBJ databases">
        <title>Genomic sequences of Capnocytophaga and Parvimonas strains.</title>
        <authorList>
            <person name="Watt R.M."/>
            <person name="Wang M."/>
            <person name="Yang T."/>
            <person name="Tong W.M."/>
        </authorList>
    </citation>
    <scope>NUCLEOTIDE SEQUENCE [LARGE SCALE GENOMIC DNA]</scope>
    <source>
        <strain evidence="10 11">CCUG 13096</strain>
    </source>
</reference>
<evidence type="ECO:0000256" key="9">
    <source>
        <dbReference type="HAMAP-Rule" id="MF_00236"/>
    </source>
</evidence>
<dbReference type="NCBIfam" id="TIGR01411">
    <property type="entry name" value="tatAE"/>
    <property type="match status" value="1"/>
</dbReference>
<comment type="similarity">
    <text evidence="9">Belongs to the TatA/E family.</text>
</comment>
<comment type="caution">
    <text evidence="10">The sequence shown here is derived from an EMBL/GenBank/DDBJ whole genome shotgun (WGS) entry which is preliminary data.</text>
</comment>
<evidence type="ECO:0000256" key="6">
    <source>
        <dbReference type="ARBA" id="ARBA00022989"/>
    </source>
</evidence>
<comment type="function">
    <text evidence="9">Part of the twin-arginine translocation (Tat) system that transports large folded proteins containing a characteristic twin-arginine motif in their signal peptide across membranes. TatA could form the protein-conducting channel of the Tat system.</text>
</comment>
<dbReference type="PANTHER" id="PTHR42982:SF1">
    <property type="entry name" value="SEC-INDEPENDENT PROTEIN TRANSLOCASE PROTEIN TATA"/>
    <property type="match status" value="1"/>
</dbReference>
<protein>
    <recommendedName>
        <fullName evidence="9">Sec-independent protein translocase protein TatA</fullName>
    </recommendedName>
</protein>
<evidence type="ECO:0000313" key="10">
    <source>
        <dbReference type="EMBL" id="MEB3075292.1"/>
    </source>
</evidence>
<keyword evidence="8 9" id="KW-0472">Membrane</keyword>
<dbReference type="HAMAP" id="MF_00236">
    <property type="entry name" value="TatA_E"/>
    <property type="match status" value="1"/>
</dbReference>
<dbReference type="Proteomes" id="UP001311730">
    <property type="component" value="Unassembled WGS sequence"/>
</dbReference>
<keyword evidence="5 9" id="KW-0653">Protein transport</keyword>
<evidence type="ECO:0000256" key="7">
    <source>
        <dbReference type="ARBA" id="ARBA00023010"/>
    </source>
</evidence>
<comment type="subunit">
    <text evidence="9">Forms a complex with TatC.</text>
</comment>
<dbReference type="Pfam" id="PF02416">
    <property type="entry name" value="TatA_B_E"/>
    <property type="match status" value="1"/>
</dbReference>
<accession>A0ABU5ZAW6</accession>
<dbReference type="EMBL" id="JAYKBW010000008">
    <property type="protein sequence ID" value="MEB3075292.1"/>
    <property type="molecule type" value="Genomic_DNA"/>
</dbReference>
<gene>
    <name evidence="9" type="primary">tatA</name>
    <name evidence="10" type="ORF">VJJ08_08270</name>
</gene>
<proteinExistence type="inferred from homology"/>
<dbReference type="InterPro" id="IPR003369">
    <property type="entry name" value="TatA/B/E"/>
</dbReference>
<feature type="transmembrane region" description="Helical" evidence="9">
    <location>
        <begin position="6"/>
        <end position="27"/>
    </location>
</feature>
<keyword evidence="4 9" id="KW-0812">Transmembrane</keyword>
<evidence type="ECO:0000256" key="1">
    <source>
        <dbReference type="ARBA" id="ARBA00004162"/>
    </source>
</evidence>
<evidence type="ECO:0000313" key="11">
    <source>
        <dbReference type="Proteomes" id="UP001311730"/>
    </source>
</evidence>
<dbReference type="Gene3D" id="1.20.5.3310">
    <property type="match status" value="1"/>
</dbReference>
<evidence type="ECO:0000256" key="8">
    <source>
        <dbReference type="ARBA" id="ARBA00023136"/>
    </source>
</evidence>
<dbReference type="PANTHER" id="PTHR42982">
    <property type="entry name" value="SEC-INDEPENDENT PROTEIN TRANSLOCASE PROTEIN TATA"/>
    <property type="match status" value="1"/>
</dbReference>
<name>A0ABU5ZAW6_9FLAO</name>
<keyword evidence="11" id="KW-1185">Reference proteome</keyword>
<dbReference type="InterPro" id="IPR006312">
    <property type="entry name" value="TatA/E"/>
</dbReference>
<dbReference type="RefSeq" id="WP_314993152.1">
    <property type="nucleotide sequence ID" value="NZ_JAYKBW010000008.1"/>
</dbReference>
<evidence type="ECO:0000256" key="5">
    <source>
        <dbReference type="ARBA" id="ARBA00022927"/>
    </source>
</evidence>
<sequence>MLANHIFLGMIGAQQVIIVLAVALLFFGGKKIPELMRGLGGGIREFKDAMKDGEAEKKEDLDKRDILDRSEQLKKLEEKNQ</sequence>
<keyword evidence="2 9" id="KW-0813">Transport</keyword>
<keyword evidence="7 9" id="KW-0811">Translocation</keyword>
<keyword evidence="6 9" id="KW-1133">Transmembrane helix</keyword>
<organism evidence="10 11">
    <name type="scientific">Capnocytophaga gingivalis</name>
    <dbReference type="NCBI Taxonomy" id="1017"/>
    <lineage>
        <taxon>Bacteria</taxon>
        <taxon>Pseudomonadati</taxon>
        <taxon>Bacteroidota</taxon>
        <taxon>Flavobacteriia</taxon>
        <taxon>Flavobacteriales</taxon>
        <taxon>Flavobacteriaceae</taxon>
        <taxon>Capnocytophaga</taxon>
    </lineage>
</organism>